<comment type="caution">
    <text evidence="2">The sequence shown here is derived from an EMBL/GenBank/DDBJ whole genome shotgun (WGS) entry which is preliminary data.</text>
</comment>
<evidence type="ECO:0000313" key="2">
    <source>
        <dbReference type="EMBL" id="KAH3685808.1"/>
    </source>
</evidence>
<protein>
    <recommendedName>
        <fullName evidence="4">BED-type domain-containing protein</fullName>
    </recommendedName>
</protein>
<evidence type="ECO:0008006" key="4">
    <source>
        <dbReference type="Google" id="ProtNLM"/>
    </source>
</evidence>
<feature type="compositionally biased region" description="Low complexity" evidence="1">
    <location>
        <begin position="263"/>
        <end position="291"/>
    </location>
</feature>
<dbReference type="PANTHER" id="PTHR24330:SF19">
    <property type="entry name" value="MEDIATOR OF RNA POLYMERASE II TRANSCRIPTION SUBUNIT 29"/>
    <property type="match status" value="1"/>
</dbReference>
<keyword evidence="3" id="KW-1185">Reference proteome</keyword>
<dbReference type="AlphaFoldDB" id="A0A9P8Q7Q8"/>
<gene>
    <name evidence="2" type="ORF">WICPIJ_003221</name>
</gene>
<feature type="compositionally biased region" description="Low complexity" evidence="1">
    <location>
        <begin position="170"/>
        <end position="180"/>
    </location>
</feature>
<dbReference type="EMBL" id="JAEUBG010001786">
    <property type="protein sequence ID" value="KAH3685808.1"/>
    <property type="molecule type" value="Genomic_DNA"/>
</dbReference>
<feature type="region of interest" description="Disordered" evidence="1">
    <location>
        <begin position="137"/>
        <end position="206"/>
    </location>
</feature>
<feature type="compositionally biased region" description="Basic residues" evidence="1">
    <location>
        <begin position="370"/>
        <end position="380"/>
    </location>
</feature>
<dbReference type="Proteomes" id="UP000774326">
    <property type="component" value="Unassembled WGS sequence"/>
</dbReference>
<dbReference type="PANTHER" id="PTHR24330">
    <property type="entry name" value="HOMEOBOX PROTEIN BARH-LIKE"/>
    <property type="match status" value="1"/>
</dbReference>
<feature type="compositionally biased region" description="Basic and acidic residues" evidence="1">
    <location>
        <begin position="549"/>
        <end position="560"/>
    </location>
</feature>
<evidence type="ECO:0000256" key="1">
    <source>
        <dbReference type="SAM" id="MobiDB-lite"/>
    </source>
</evidence>
<feature type="compositionally biased region" description="Low complexity" evidence="1">
    <location>
        <begin position="353"/>
        <end position="363"/>
    </location>
</feature>
<feature type="compositionally biased region" description="Polar residues" evidence="1">
    <location>
        <begin position="292"/>
        <end position="320"/>
    </location>
</feature>
<name>A0A9P8Q7Q8_WICPI</name>
<feature type="region of interest" description="Disordered" evidence="1">
    <location>
        <begin position="466"/>
        <end position="560"/>
    </location>
</feature>
<feature type="region of interest" description="Disordered" evidence="1">
    <location>
        <begin position="353"/>
        <end position="385"/>
    </location>
</feature>
<feature type="compositionally biased region" description="Low complexity" evidence="1">
    <location>
        <begin position="513"/>
        <end position="523"/>
    </location>
</feature>
<feature type="region of interest" description="Disordered" evidence="1">
    <location>
        <begin position="261"/>
        <end position="320"/>
    </location>
</feature>
<accession>A0A9P8Q7Q8</accession>
<dbReference type="OrthoDB" id="4095286at2759"/>
<dbReference type="InterPro" id="IPR052145">
    <property type="entry name" value="Mediator/Homeobox_domain"/>
</dbReference>
<reference evidence="2" key="1">
    <citation type="journal article" date="2021" name="Open Biol.">
        <title>Shared evolutionary footprints suggest mitochondrial oxidative damage underlies multiple complex I losses in fungi.</title>
        <authorList>
            <person name="Schikora-Tamarit M.A."/>
            <person name="Marcet-Houben M."/>
            <person name="Nosek J."/>
            <person name="Gabaldon T."/>
        </authorList>
    </citation>
    <scope>NUCLEOTIDE SEQUENCE</scope>
    <source>
        <strain evidence="2">CBS2887</strain>
    </source>
</reference>
<reference evidence="2" key="2">
    <citation type="submission" date="2021-01" db="EMBL/GenBank/DDBJ databases">
        <authorList>
            <person name="Schikora-Tamarit M.A."/>
        </authorList>
    </citation>
    <scope>NUCLEOTIDE SEQUENCE</scope>
    <source>
        <strain evidence="2">CBS2887</strain>
    </source>
</reference>
<dbReference type="SMART" id="SM00614">
    <property type="entry name" value="ZnF_BED"/>
    <property type="match status" value="1"/>
</dbReference>
<proteinExistence type="predicted"/>
<feature type="compositionally biased region" description="Acidic residues" evidence="1">
    <location>
        <begin position="482"/>
        <end position="499"/>
    </location>
</feature>
<sequence>MASENFTETFMAQALNTRYDDEHEHEHDQGEVQESSVEQELLNNIQQHRTRTSSNTAATRDHEDAISAVAAAAQAVAQAAGLNVVHDQHDDEQSVAAAAVQSLNSIGSSVDVDMAQSNAQDVVDSVVKAATAVAGLSNDGQTGTVHANTHSKSTTNELPEGLRAPPTQRNSSGSTTNSTHNHPHPRAQAISQPRAPRVNRPGQKFGAKRRSWVWEWFIQDPTDYNIATCEVCGKCVVRLSSDKGSPKKLAEHLRTHKIERGGPQQHAQQQAQAQQAQIQQQQQQQQQIPQPNASFYQGTGSANGVHSNNTTVTSSAGSAAIPNNSSISTLEAQQTNFSAGQNGTTAASVTATTTNAAGNTNTVHTEKVKQPRKRQAKKTTLKVPVPAKSSTLTHQLPTTYNSLRFQKNILQFVLENKLTLATIKTESFKDLVMGLNPQAVKDLEELNGLYPSLIEVLSGKTIAVDEESTSKPQQEQAQAQTDQEDQNVVTEDEEEEGLADVEKDLDPELLAHQTQTQTETQTENGKTSSAQVDLSIDDDQEMVDVNMDQSEHEVEQEATN</sequence>
<feature type="compositionally biased region" description="Polar residues" evidence="1">
    <location>
        <begin position="138"/>
        <end position="157"/>
    </location>
</feature>
<evidence type="ECO:0000313" key="3">
    <source>
        <dbReference type="Proteomes" id="UP000774326"/>
    </source>
</evidence>
<organism evidence="2 3">
    <name type="scientific">Wickerhamomyces pijperi</name>
    <name type="common">Yeast</name>
    <name type="synonym">Pichia pijperi</name>
    <dbReference type="NCBI Taxonomy" id="599730"/>
    <lineage>
        <taxon>Eukaryota</taxon>
        <taxon>Fungi</taxon>
        <taxon>Dikarya</taxon>
        <taxon>Ascomycota</taxon>
        <taxon>Saccharomycotina</taxon>
        <taxon>Saccharomycetes</taxon>
        <taxon>Phaffomycetales</taxon>
        <taxon>Wickerhamomycetaceae</taxon>
        <taxon>Wickerhamomyces</taxon>
    </lineage>
</organism>